<dbReference type="EMBL" id="SOSA01000286">
    <property type="protein sequence ID" value="THC93099.1"/>
    <property type="molecule type" value="Genomic_DNA"/>
</dbReference>
<evidence type="ECO:0000313" key="2">
    <source>
        <dbReference type="EMBL" id="THC93099.1"/>
    </source>
</evidence>
<keyword evidence="1" id="KW-0472">Membrane</keyword>
<dbReference type="AlphaFoldDB" id="A0A4S3JD08"/>
<comment type="caution">
    <text evidence="2">The sequence shown here is derived from an EMBL/GenBank/DDBJ whole genome shotgun (WGS) entry which is preliminary data.</text>
</comment>
<organism evidence="2 3">
    <name type="scientific">Aspergillus tanneri</name>
    <dbReference type="NCBI Taxonomy" id="1220188"/>
    <lineage>
        <taxon>Eukaryota</taxon>
        <taxon>Fungi</taxon>
        <taxon>Dikarya</taxon>
        <taxon>Ascomycota</taxon>
        <taxon>Pezizomycotina</taxon>
        <taxon>Eurotiomycetes</taxon>
        <taxon>Eurotiomycetidae</taxon>
        <taxon>Eurotiales</taxon>
        <taxon>Aspergillaceae</taxon>
        <taxon>Aspergillus</taxon>
        <taxon>Aspergillus subgen. Circumdati</taxon>
    </lineage>
</organism>
<sequence>MAYHMGPIVVWLQKYYAPLAIIGALVPVIIAHSGWDYWQGGAVYAVFQVAVTIHTPHTSRNVPFVAVLAAVEDGHPGQTKVGPARAASIPARESVMDYQATI</sequence>
<proteinExistence type="predicted"/>
<dbReference type="Proteomes" id="UP000308092">
    <property type="component" value="Unassembled WGS sequence"/>
</dbReference>
<name>A0A4S3JD08_9EURO</name>
<evidence type="ECO:0000313" key="3">
    <source>
        <dbReference type="Proteomes" id="UP000308092"/>
    </source>
</evidence>
<reference evidence="2 3" key="1">
    <citation type="submission" date="2019-03" db="EMBL/GenBank/DDBJ databases">
        <title>The genome sequence of a newly discovered highly antifungal drug resistant Aspergillus species, Aspergillus tanneri NIH 1004.</title>
        <authorList>
            <person name="Mounaud S."/>
            <person name="Singh I."/>
            <person name="Joardar V."/>
            <person name="Pakala S."/>
            <person name="Pakala S."/>
            <person name="Venepally P."/>
            <person name="Hoover J."/>
            <person name="Nierman W."/>
            <person name="Chung J."/>
            <person name="Losada L."/>
        </authorList>
    </citation>
    <scope>NUCLEOTIDE SEQUENCE [LARGE SCALE GENOMIC DNA]</scope>
    <source>
        <strain evidence="2 3">NIH1004</strain>
    </source>
</reference>
<accession>A0A4S3JD08</accession>
<dbReference type="VEuPathDB" id="FungiDB:EYZ11_007411"/>
<gene>
    <name evidence="2" type="ORF">EYZ11_007411</name>
</gene>
<evidence type="ECO:0000256" key="1">
    <source>
        <dbReference type="SAM" id="Phobius"/>
    </source>
</evidence>
<keyword evidence="1" id="KW-1133">Transmembrane helix</keyword>
<protein>
    <submittedName>
        <fullName evidence="2">Uncharacterized protein</fullName>
    </submittedName>
</protein>
<feature type="transmembrane region" description="Helical" evidence="1">
    <location>
        <begin position="15"/>
        <end position="35"/>
    </location>
</feature>
<keyword evidence="3" id="KW-1185">Reference proteome</keyword>
<keyword evidence="1" id="KW-0812">Transmembrane</keyword>